<protein>
    <submittedName>
        <fullName evidence="4">CBS domain-containing protein</fullName>
    </submittedName>
</protein>
<reference evidence="4 5" key="1">
    <citation type="submission" date="2021-03" db="EMBL/GenBank/DDBJ databases">
        <title>Genomic Encyclopedia of Type Strains, Phase IV (KMG-IV): sequencing the most valuable type-strain genomes for metagenomic binning, comparative biology and taxonomic classification.</title>
        <authorList>
            <person name="Goeker M."/>
        </authorList>
    </citation>
    <scope>NUCLEOTIDE SEQUENCE [LARGE SCALE GENOMIC DNA]</scope>
    <source>
        <strain evidence="4 5">DSM 24738</strain>
    </source>
</reference>
<dbReference type="PANTHER" id="PTHR43080:SF30">
    <property type="entry name" value="CYCLIC DI-AMP RECEPTOR B"/>
    <property type="match status" value="1"/>
</dbReference>
<organism evidence="4 5">
    <name type="scientific">Ammoniphilus resinae</name>
    <dbReference type="NCBI Taxonomy" id="861532"/>
    <lineage>
        <taxon>Bacteria</taxon>
        <taxon>Bacillati</taxon>
        <taxon>Bacillota</taxon>
        <taxon>Bacilli</taxon>
        <taxon>Bacillales</taxon>
        <taxon>Paenibacillaceae</taxon>
        <taxon>Aneurinibacillus group</taxon>
        <taxon>Ammoniphilus</taxon>
    </lineage>
</organism>
<dbReference type="Proteomes" id="UP001519343">
    <property type="component" value="Unassembled WGS sequence"/>
</dbReference>
<accession>A0ABS4GL03</accession>
<feature type="domain" description="CBS" evidence="3">
    <location>
        <begin position="21"/>
        <end position="83"/>
    </location>
</feature>
<dbReference type="RefSeq" id="WP_209808654.1">
    <property type="nucleotide sequence ID" value="NZ_JAGGKT010000001.1"/>
</dbReference>
<sequence length="146" mass="16912">MSNKNITKKEFMAQDIKSLYLKKESIVTVQPDWTLERAMLKLIRSGYSSVPVINSSDQVEGLISKTLILDFMRENQHIKYNDLPNYSVHQAMNKNYMGIWENTPLSFALELMITLPYVPIIDQKNIFLGILTRQAVLQVILKYLSE</sequence>
<dbReference type="InterPro" id="IPR046342">
    <property type="entry name" value="CBS_dom_sf"/>
</dbReference>
<comment type="caution">
    <text evidence="4">The sequence shown here is derived from an EMBL/GenBank/DDBJ whole genome shotgun (WGS) entry which is preliminary data.</text>
</comment>
<gene>
    <name evidence="4" type="ORF">J2Z37_000567</name>
</gene>
<dbReference type="PROSITE" id="PS51371">
    <property type="entry name" value="CBS"/>
    <property type="match status" value="1"/>
</dbReference>
<dbReference type="PANTHER" id="PTHR43080">
    <property type="entry name" value="CBS DOMAIN-CONTAINING PROTEIN CBSX3, MITOCHONDRIAL"/>
    <property type="match status" value="1"/>
</dbReference>
<evidence type="ECO:0000256" key="2">
    <source>
        <dbReference type="PROSITE-ProRule" id="PRU00703"/>
    </source>
</evidence>
<dbReference type="SUPFAM" id="SSF54631">
    <property type="entry name" value="CBS-domain pair"/>
    <property type="match status" value="1"/>
</dbReference>
<keyword evidence="1 2" id="KW-0129">CBS domain</keyword>
<evidence type="ECO:0000313" key="5">
    <source>
        <dbReference type="Proteomes" id="UP001519343"/>
    </source>
</evidence>
<evidence type="ECO:0000256" key="1">
    <source>
        <dbReference type="ARBA" id="ARBA00023122"/>
    </source>
</evidence>
<name>A0ABS4GL03_9BACL</name>
<dbReference type="SMART" id="SM00116">
    <property type="entry name" value="CBS"/>
    <property type="match status" value="2"/>
</dbReference>
<dbReference type="Gene3D" id="3.10.580.10">
    <property type="entry name" value="CBS-domain"/>
    <property type="match status" value="1"/>
</dbReference>
<dbReference type="InterPro" id="IPR000644">
    <property type="entry name" value="CBS_dom"/>
</dbReference>
<proteinExistence type="predicted"/>
<dbReference type="EMBL" id="JAGGKT010000001">
    <property type="protein sequence ID" value="MBP1930580.1"/>
    <property type="molecule type" value="Genomic_DNA"/>
</dbReference>
<evidence type="ECO:0000313" key="4">
    <source>
        <dbReference type="EMBL" id="MBP1930580.1"/>
    </source>
</evidence>
<evidence type="ECO:0000259" key="3">
    <source>
        <dbReference type="PROSITE" id="PS51371"/>
    </source>
</evidence>
<dbReference type="Pfam" id="PF00571">
    <property type="entry name" value="CBS"/>
    <property type="match status" value="2"/>
</dbReference>
<keyword evidence="5" id="KW-1185">Reference proteome</keyword>
<dbReference type="InterPro" id="IPR051257">
    <property type="entry name" value="Diverse_CBS-Domain"/>
</dbReference>